<proteinExistence type="predicted"/>
<dbReference type="EMBL" id="LDOU01000015">
    <property type="protein sequence ID" value="KLV08462.1"/>
    <property type="molecule type" value="Genomic_DNA"/>
</dbReference>
<comment type="caution">
    <text evidence="1">The sequence shown here is derived from an EMBL/GenBank/DDBJ whole genome shotgun (WGS) entry which is preliminary data.</text>
</comment>
<dbReference type="STRING" id="320778.ABT57_15255"/>
<evidence type="ECO:0000313" key="1">
    <source>
        <dbReference type="EMBL" id="KLV08462.1"/>
    </source>
</evidence>
<reference evidence="1 2" key="1">
    <citation type="submission" date="2015-05" db="EMBL/GenBank/DDBJ databases">
        <title>Photobacterium galathea sp. nov.</title>
        <authorList>
            <person name="Machado H."/>
            <person name="Gram L."/>
        </authorList>
    </citation>
    <scope>NUCLEOTIDE SEQUENCE [LARGE SCALE GENOMIC DNA]</scope>
    <source>
        <strain evidence="1 2">DSM 22954</strain>
    </source>
</reference>
<sequence>MTQSQTVSHTFNDPVTIHDYQLPVYPEGQKLLTNYRQRRNEELWFWSELDNTTFQRGENLIVQVVSKKPLEQPPSLFAFAMPSNPGERKYNAVGPYQRWVNVMPNGDRCVYAQQHTRKMEQWLSIFIHYCAPENRHSLTWLDELKPSFYLEDFPS</sequence>
<dbReference type="Proteomes" id="UP000035909">
    <property type="component" value="Unassembled WGS sequence"/>
</dbReference>
<dbReference type="OrthoDB" id="5828267at2"/>
<organism evidence="1 2">
    <name type="scientific">Photobacterium ganghwense</name>
    <dbReference type="NCBI Taxonomy" id="320778"/>
    <lineage>
        <taxon>Bacteria</taxon>
        <taxon>Pseudomonadati</taxon>
        <taxon>Pseudomonadota</taxon>
        <taxon>Gammaproteobacteria</taxon>
        <taxon>Vibrionales</taxon>
        <taxon>Vibrionaceae</taxon>
        <taxon>Photobacterium</taxon>
    </lineage>
</organism>
<gene>
    <name evidence="1" type="ORF">ABT57_15255</name>
</gene>
<protein>
    <submittedName>
        <fullName evidence="1">Uncharacterized protein</fullName>
    </submittedName>
</protein>
<keyword evidence="2" id="KW-1185">Reference proteome</keyword>
<dbReference type="AlphaFoldDB" id="A0A0J1K1Z8"/>
<evidence type="ECO:0000313" key="2">
    <source>
        <dbReference type="Proteomes" id="UP000035909"/>
    </source>
</evidence>
<accession>A0A0J1K1Z8</accession>
<name>A0A0J1K1Z8_9GAMM</name>
<dbReference type="PATRIC" id="fig|320778.3.peg.3317"/>